<protein>
    <submittedName>
        <fullName evidence="1">Uncharacterized protein</fullName>
    </submittedName>
</protein>
<accession>A0A8X6RQH9</accession>
<evidence type="ECO:0000313" key="2">
    <source>
        <dbReference type="Proteomes" id="UP000887159"/>
    </source>
</evidence>
<name>A0A8X6RQH9_TRICX</name>
<dbReference type="AlphaFoldDB" id="A0A8X6RQH9"/>
<sequence>MAPMIETESVPEPDEISNIIEEVVELGRQINLDMDSDNVQEQLDFHNQGLEIDDFIEMPEYDIEELVSLDQGCQTQKLIRAKQKKSLT</sequence>
<dbReference type="EMBL" id="BMAU01021206">
    <property type="protein sequence ID" value="GFX99128.1"/>
    <property type="molecule type" value="Genomic_DNA"/>
</dbReference>
<organism evidence="1 2">
    <name type="scientific">Trichonephila clavipes</name>
    <name type="common">Golden silk orbweaver</name>
    <name type="synonym">Nephila clavipes</name>
    <dbReference type="NCBI Taxonomy" id="2585209"/>
    <lineage>
        <taxon>Eukaryota</taxon>
        <taxon>Metazoa</taxon>
        <taxon>Ecdysozoa</taxon>
        <taxon>Arthropoda</taxon>
        <taxon>Chelicerata</taxon>
        <taxon>Arachnida</taxon>
        <taxon>Araneae</taxon>
        <taxon>Araneomorphae</taxon>
        <taxon>Entelegynae</taxon>
        <taxon>Araneoidea</taxon>
        <taxon>Nephilidae</taxon>
        <taxon>Trichonephila</taxon>
    </lineage>
</organism>
<reference evidence="1" key="1">
    <citation type="submission" date="2020-08" db="EMBL/GenBank/DDBJ databases">
        <title>Multicomponent nature underlies the extraordinary mechanical properties of spider dragline silk.</title>
        <authorList>
            <person name="Kono N."/>
            <person name="Nakamura H."/>
            <person name="Mori M."/>
            <person name="Yoshida Y."/>
            <person name="Ohtoshi R."/>
            <person name="Malay A.D."/>
            <person name="Moran D.A.P."/>
            <person name="Tomita M."/>
            <person name="Numata K."/>
            <person name="Arakawa K."/>
        </authorList>
    </citation>
    <scope>NUCLEOTIDE SEQUENCE</scope>
</reference>
<proteinExistence type="predicted"/>
<keyword evidence="2" id="KW-1185">Reference proteome</keyword>
<evidence type="ECO:0000313" key="1">
    <source>
        <dbReference type="EMBL" id="GFX99128.1"/>
    </source>
</evidence>
<comment type="caution">
    <text evidence="1">The sequence shown here is derived from an EMBL/GenBank/DDBJ whole genome shotgun (WGS) entry which is preliminary data.</text>
</comment>
<dbReference type="Proteomes" id="UP000887159">
    <property type="component" value="Unassembled WGS sequence"/>
</dbReference>
<gene>
    <name evidence="1" type="ORF">TNCV_2493091</name>
</gene>